<dbReference type="EMBL" id="JAIGNO010000001">
    <property type="protein sequence ID" value="MBX7480967.1"/>
    <property type="molecule type" value="Genomic_DNA"/>
</dbReference>
<dbReference type="Pfam" id="PF00583">
    <property type="entry name" value="Acetyltransf_1"/>
    <property type="match status" value="1"/>
</dbReference>
<comment type="caution">
    <text evidence="4">The sequence shown here is derived from an EMBL/GenBank/DDBJ whole genome shotgun (WGS) entry which is preliminary data.</text>
</comment>
<proteinExistence type="predicted"/>
<organism evidence="4 5">
    <name type="scientific">Qipengyuania qiaonensis</name>
    <dbReference type="NCBI Taxonomy" id="2867240"/>
    <lineage>
        <taxon>Bacteria</taxon>
        <taxon>Pseudomonadati</taxon>
        <taxon>Pseudomonadota</taxon>
        <taxon>Alphaproteobacteria</taxon>
        <taxon>Sphingomonadales</taxon>
        <taxon>Erythrobacteraceae</taxon>
        <taxon>Qipengyuania</taxon>
    </lineage>
</organism>
<dbReference type="Gene3D" id="3.40.630.30">
    <property type="match status" value="1"/>
</dbReference>
<dbReference type="InterPro" id="IPR000182">
    <property type="entry name" value="GNAT_dom"/>
</dbReference>
<accession>A0ABS7J0U0</accession>
<keyword evidence="1" id="KW-0808">Transferase</keyword>
<dbReference type="Proteomes" id="UP000755104">
    <property type="component" value="Unassembled WGS sequence"/>
</dbReference>
<dbReference type="PANTHER" id="PTHR43877:SF5">
    <property type="entry name" value="BLL8307 PROTEIN"/>
    <property type="match status" value="1"/>
</dbReference>
<name>A0ABS7J0U0_9SPHN</name>
<dbReference type="CDD" id="cd04301">
    <property type="entry name" value="NAT_SF"/>
    <property type="match status" value="1"/>
</dbReference>
<evidence type="ECO:0000256" key="2">
    <source>
        <dbReference type="ARBA" id="ARBA00023315"/>
    </source>
</evidence>
<protein>
    <submittedName>
        <fullName evidence="4">GNAT family N-acetyltransferase</fullName>
    </submittedName>
</protein>
<dbReference type="SUPFAM" id="SSF55729">
    <property type="entry name" value="Acyl-CoA N-acyltransferases (Nat)"/>
    <property type="match status" value="1"/>
</dbReference>
<feature type="domain" description="N-acetyltransferase" evidence="3">
    <location>
        <begin position="1"/>
        <end position="154"/>
    </location>
</feature>
<dbReference type="PANTHER" id="PTHR43877">
    <property type="entry name" value="AMINOALKYLPHOSPHONATE N-ACETYLTRANSFERASE-RELATED-RELATED"/>
    <property type="match status" value="1"/>
</dbReference>
<dbReference type="PROSITE" id="PS51186">
    <property type="entry name" value="GNAT"/>
    <property type="match status" value="1"/>
</dbReference>
<evidence type="ECO:0000259" key="3">
    <source>
        <dbReference type="PROSITE" id="PS51186"/>
    </source>
</evidence>
<evidence type="ECO:0000313" key="5">
    <source>
        <dbReference type="Proteomes" id="UP000755104"/>
    </source>
</evidence>
<dbReference type="InterPro" id="IPR050832">
    <property type="entry name" value="Bact_Acetyltransf"/>
</dbReference>
<evidence type="ECO:0000256" key="1">
    <source>
        <dbReference type="ARBA" id="ARBA00022679"/>
    </source>
</evidence>
<sequence length="154" mass="16470">MRIARADLADPAVRAMIEYHQRDMLAVSPPGTSFALDVSGLSGSDVTLIAAWAEDQVVGIGAMKRLSPLSAELKSMRTHPDHLGKGVASAILEELIAEARRGGIARLSLETGTSAEFVPAIRLYLKRGFAVGEPFSDYVNGPHNQCYHLELAAA</sequence>
<reference evidence="4 5" key="1">
    <citation type="submission" date="2021-08" db="EMBL/GenBank/DDBJ databases">
        <title>Comparative Genomics Analysis of the Genus Qipengyuania Reveals Extensive Genetic Diversity and Metabolic Versatility, Including the Description of Fifteen Novel Species.</title>
        <authorList>
            <person name="Liu Y."/>
        </authorList>
    </citation>
    <scope>NUCLEOTIDE SEQUENCE [LARGE SCALE GENOMIC DNA]</scope>
    <source>
        <strain evidence="4 5">6D47A</strain>
    </source>
</reference>
<keyword evidence="2" id="KW-0012">Acyltransferase</keyword>
<dbReference type="InterPro" id="IPR016181">
    <property type="entry name" value="Acyl_CoA_acyltransferase"/>
</dbReference>
<gene>
    <name evidence="4" type="ORF">K3174_00355</name>
</gene>
<keyword evidence="5" id="KW-1185">Reference proteome</keyword>
<evidence type="ECO:0000313" key="4">
    <source>
        <dbReference type="EMBL" id="MBX7480967.1"/>
    </source>
</evidence>